<dbReference type="AlphaFoldDB" id="A0A0B0NW67"/>
<keyword evidence="2" id="KW-1185">Reference proteome</keyword>
<gene>
    <name evidence="1" type="ORF">F383_21565</name>
</gene>
<protein>
    <submittedName>
        <fullName evidence="1">Uncharacterized protein</fullName>
    </submittedName>
</protein>
<dbReference type="EMBL" id="KN407121">
    <property type="protein sequence ID" value="KHG16872.1"/>
    <property type="molecule type" value="Genomic_DNA"/>
</dbReference>
<organism evidence="1 2">
    <name type="scientific">Gossypium arboreum</name>
    <name type="common">Tree cotton</name>
    <name type="synonym">Gossypium nanking</name>
    <dbReference type="NCBI Taxonomy" id="29729"/>
    <lineage>
        <taxon>Eukaryota</taxon>
        <taxon>Viridiplantae</taxon>
        <taxon>Streptophyta</taxon>
        <taxon>Embryophyta</taxon>
        <taxon>Tracheophyta</taxon>
        <taxon>Spermatophyta</taxon>
        <taxon>Magnoliopsida</taxon>
        <taxon>eudicotyledons</taxon>
        <taxon>Gunneridae</taxon>
        <taxon>Pentapetalae</taxon>
        <taxon>rosids</taxon>
        <taxon>malvids</taxon>
        <taxon>Malvales</taxon>
        <taxon>Malvaceae</taxon>
        <taxon>Malvoideae</taxon>
        <taxon>Gossypium</taxon>
    </lineage>
</organism>
<reference evidence="2" key="1">
    <citation type="submission" date="2014-09" db="EMBL/GenBank/DDBJ databases">
        <authorList>
            <person name="Mudge J."/>
            <person name="Ramaraj T."/>
            <person name="Lindquist I.E."/>
            <person name="Bharti A.K."/>
            <person name="Sundararajan A."/>
            <person name="Cameron C.T."/>
            <person name="Woodward J.E."/>
            <person name="May G.D."/>
            <person name="Brubaker C."/>
            <person name="Broadhvest J."/>
            <person name="Wilkins T.A."/>
        </authorList>
    </citation>
    <scope>NUCLEOTIDE SEQUENCE</scope>
    <source>
        <strain evidence="2">cv. AKA8401</strain>
    </source>
</reference>
<dbReference type="Proteomes" id="UP000032142">
    <property type="component" value="Unassembled WGS sequence"/>
</dbReference>
<name>A0A0B0NW67_GOSAR</name>
<proteinExistence type="predicted"/>
<accession>A0A0B0NW67</accession>
<evidence type="ECO:0000313" key="1">
    <source>
        <dbReference type="EMBL" id="KHG16872.1"/>
    </source>
</evidence>
<sequence>MYKARLGCCFKRMIHVFWLKS</sequence>
<evidence type="ECO:0000313" key="2">
    <source>
        <dbReference type="Proteomes" id="UP000032142"/>
    </source>
</evidence>